<protein>
    <submittedName>
        <fullName evidence="1">Uncharacterized protein</fullName>
    </submittedName>
</protein>
<dbReference type="Proteomes" id="UP000029381">
    <property type="component" value="Unassembled WGS sequence"/>
</dbReference>
<organism evidence="1 2">
    <name type="scientific">Tetragenococcus muriaticus 3MR10-3</name>
    <dbReference type="NCBI Taxonomy" id="1302648"/>
    <lineage>
        <taxon>Bacteria</taxon>
        <taxon>Bacillati</taxon>
        <taxon>Bacillota</taxon>
        <taxon>Bacilli</taxon>
        <taxon>Lactobacillales</taxon>
        <taxon>Enterococcaceae</taxon>
        <taxon>Tetragenococcus</taxon>
    </lineage>
</organism>
<keyword evidence="2" id="KW-1185">Reference proteome</keyword>
<gene>
    <name evidence="1" type="ORF">TMU3MR103_2243</name>
</gene>
<dbReference type="AlphaFoldDB" id="A0A091BWF9"/>
<dbReference type="EMBL" id="JPVT01000246">
    <property type="protein sequence ID" value="KFN89079.1"/>
    <property type="molecule type" value="Genomic_DNA"/>
</dbReference>
<evidence type="ECO:0000313" key="2">
    <source>
        <dbReference type="Proteomes" id="UP000029381"/>
    </source>
</evidence>
<sequence>MDKEEEIQAFTEIYQSGFELDGLIQCLNFFVFEHFPGTEVTMKDITALHGLTAAFMALSKSHIKEITDFDQRLG</sequence>
<dbReference type="RefSeq" id="WP_028791033.1">
    <property type="nucleotide sequence ID" value="NZ_JPVT01000246.1"/>
</dbReference>
<reference evidence="1 2" key="1">
    <citation type="submission" date="2014-08" db="EMBL/GenBank/DDBJ databases">
        <title>Genome sequence of Tetragenococcus muriaticus.</title>
        <authorList>
            <person name="Chuea-nongthon C."/>
            <person name="Rodtong S."/>
            <person name="Yongsawatdigul J."/>
            <person name="Steele J.L."/>
            <person name="Liu X.-y."/>
            <person name="Speers J."/>
            <person name="Glasner J.D."/>
            <person name="Neeno-Eckwall E.C."/>
        </authorList>
    </citation>
    <scope>NUCLEOTIDE SEQUENCE [LARGE SCALE GENOMIC DNA]</scope>
    <source>
        <strain evidence="1 2">3MR10-3</strain>
    </source>
</reference>
<name>A0A091BWF9_9ENTE</name>
<comment type="caution">
    <text evidence="1">The sequence shown here is derived from an EMBL/GenBank/DDBJ whole genome shotgun (WGS) entry which is preliminary data.</text>
</comment>
<accession>A0A091BWF9</accession>
<evidence type="ECO:0000313" key="1">
    <source>
        <dbReference type="EMBL" id="KFN89079.1"/>
    </source>
</evidence>
<proteinExistence type="predicted"/>
<dbReference type="PATRIC" id="fig|1302648.3.peg.2195"/>